<evidence type="ECO:0000259" key="3">
    <source>
        <dbReference type="PROSITE" id="PS50943"/>
    </source>
</evidence>
<dbReference type="Gene3D" id="1.10.260.40">
    <property type="entry name" value="lambda repressor-like DNA-binding domains"/>
    <property type="match status" value="1"/>
</dbReference>
<keyword evidence="2" id="KW-0812">Transmembrane</keyword>
<dbReference type="Proteomes" id="UP000886879">
    <property type="component" value="Unassembled WGS sequence"/>
</dbReference>
<evidence type="ECO:0000256" key="1">
    <source>
        <dbReference type="ARBA" id="ARBA00023125"/>
    </source>
</evidence>
<dbReference type="PANTHER" id="PTHR46558:SF4">
    <property type="entry name" value="DNA-BIDING PHAGE PROTEIN"/>
    <property type="match status" value="1"/>
</dbReference>
<feature type="transmembrane region" description="Helical" evidence="2">
    <location>
        <begin position="98"/>
        <end position="118"/>
    </location>
</feature>
<keyword evidence="1" id="KW-0238">DNA-binding</keyword>
<reference evidence="4" key="1">
    <citation type="submission" date="2020-10" db="EMBL/GenBank/DDBJ databases">
        <authorList>
            <person name="Gilroy R."/>
        </authorList>
    </citation>
    <scope>NUCLEOTIDE SEQUENCE</scope>
    <source>
        <strain evidence="4">ChiGjej2B2-12916</strain>
    </source>
</reference>
<dbReference type="PROSITE" id="PS50943">
    <property type="entry name" value="HTH_CROC1"/>
    <property type="match status" value="1"/>
</dbReference>
<evidence type="ECO:0000313" key="4">
    <source>
        <dbReference type="EMBL" id="HIQ61655.1"/>
    </source>
</evidence>
<dbReference type="SMART" id="SM00530">
    <property type="entry name" value="HTH_XRE"/>
    <property type="match status" value="1"/>
</dbReference>
<evidence type="ECO:0000256" key="2">
    <source>
        <dbReference type="SAM" id="Phobius"/>
    </source>
</evidence>
<proteinExistence type="predicted"/>
<organism evidence="4 5">
    <name type="scientific">Candidatus Enterenecus faecium</name>
    <dbReference type="NCBI Taxonomy" id="2840780"/>
    <lineage>
        <taxon>Bacteria</taxon>
        <taxon>Bacillati</taxon>
        <taxon>Bacillota</taxon>
        <taxon>Clostridia</taxon>
        <taxon>Eubacteriales</taxon>
        <taxon>Candidatus Enterenecus</taxon>
    </lineage>
</organism>
<dbReference type="SUPFAM" id="SSF47413">
    <property type="entry name" value="lambda repressor-like DNA-binding domains"/>
    <property type="match status" value="1"/>
</dbReference>
<sequence length="149" mass="16869">MVLSEKLAALRKEHGYSQLYVAERLNVSRQAISRWEVGNSVPSTENLMELSRLYGVSLDELVGCDAGEKIPPTPESQTVYLEPASQQQKVGVKYRKRIFVLVAAMCLVFVFLLVDWLWNVNHSQDKNVVDLDHMQQEGIVAPDGDFDFN</sequence>
<dbReference type="InterPro" id="IPR010982">
    <property type="entry name" value="Lambda_DNA-bd_dom_sf"/>
</dbReference>
<dbReference type="EMBL" id="DVFO01000092">
    <property type="protein sequence ID" value="HIQ61655.1"/>
    <property type="molecule type" value="Genomic_DNA"/>
</dbReference>
<dbReference type="GO" id="GO:0003677">
    <property type="term" value="F:DNA binding"/>
    <property type="evidence" value="ECO:0007669"/>
    <property type="project" value="UniProtKB-KW"/>
</dbReference>
<keyword evidence="2" id="KW-1133">Transmembrane helix</keyword>
<evidence type="ECO:0000313" key="5">
    <source>
        <dbReference type="Proteomes" id="UP000886879"/>
    </source>
</evidence>
<dbReference type="CDD" id="cd00093">
    <property type="entry name" value="HTH_XRE"/>
    <property type="match status" value="1"/>
</dbReference>
<dbReference type="Pfam" id="PF01381">
    <property type="entry name" value="HTH_3"/>
    <property type="match status" value="1"/>
</dbReference>
<dbReference type="PANTHER" id="PTHR46558">
    <property type="entry name" value="TRACRIPTIONAL REGULATORY PROTEIN-RELATED-RELATED"/>
    <property type="match status" value="1"/>
</dbReference>
<protein>
    <submittedName>
        <fullName evidence="4">Helix-turn-helix transcriptional regulator</fullName>
    </submittedName>
</protein>
<comment type="caution">
    <text evidence="4">The sequence shown here is derived from an EMBL/GenBank/DDBJ whole genome shotgun (WGS) entry which is preliminary data.</text>
</comment>
<keyword evidence="2" id="KW-0472">Membrane</keyword>
<gene>
    <name evidence="4" type="ORF">IAD31_08715</name>
</gene>
<reference evidence="4" key="2">
    <citation type="journal article" date="2021" name="PeerJ">
        <title>Extensive microbial diversity within the chicken gut microbiome revealed by metagenomics and culture.</title>
        <authorList>
            <person name="Gilroy R."/>
            <person name="Ravi A."/>
            <person name="Getino M."/>
            <person name="Pursley I."/>
            <person name="Horton D.L."/>
            <person name="Alikhan N.F."/>
            <person name="Baker D."/>
            <person name="Gharbi K."/>
            <person name="Hall N."/>
            <person name="Watson M."/>
            <person name="Adriaenssens E.M."/>
            <person name="Foster-Nyarko E."/>
            <person name="Jarju S."/>
            <person name="Secka A."/>
            <person name="Antonio M."/>
            <person name="Oren A."/>
            <person name="Chaudhuri R.R."/>
            <person name="La Ragione R."/>
            <person name="Hildebrand F."/>
            <person name="Pallen M.J."/>
        </authorList>
    </citation>
    <scope>NUCLEOTIDE SEQUENCE</scope>
    <source>
        <strain evidence="4">ChiGjej2B2-12916</strain>
    </source>
</reference>
<accession>A0A9D1CHF1</accession>
<dbReference type="AlphaFoldDB" id="A0A9D1CHF1"/>
<dbReference type="InterPro" id="IPR001387">
    <property type="entry name" value="Cro/C1-type_HTH"/>
</dbReference>
<name>A0A9D1CHF1_9FIRM</name>
<feature type="domain" description="HTH cro/C1-type" evidence="3">
    <location>
        <begin position="7"/>
        <end position="61"/>
    </location>
</feature>